<keyword evidence="2" id="KW-1185">Reference proteome</keyword>
<accession>A0A6A5SWX2</accession>
<evidence type="ECO:0000313" key="2">
    <source>
        <dbReference type="Proteomes" id="UP000800038"/>
    </source>
</evidence>
<name>A0A6A5SWX2_9PLEO</name>
<reference evidence="1" key="1">
    <citation type="journal article" date="2020" name="Stud. Mycol.">
        <title>101 Dothideomycetes genomes: a test case for predicting lifestyles and emergence of pathogens.</title>
        <authorList>
            <person name="Haridas S."/>
            <person name="Albert R."/>
            <person name="Binder M."/>
            <person name="Bloem J."/>
            <person name="Labutti K."/>
            <person name="Salamov A."/>
            <person name="Andreopoulos B."/>
            <person name="Baker S."/>
            <person name="Barry K."/>
            <person name="Bills G."/>
            <person name="Bluhm B."/>
            <person name="Cannon C."/>
            <person name="Castanera R."/>
            <person name="Culley D."/>
            <person name="Daum C."/>
            <person name="Ezra D."/>
            <person name="Gonzalez J."/>
            <person name="Henrissat B."/>
            <person name="Kuo A."/>
            <person name="Liang C."/>
            <person name="Lipzen A."/>
            <person name="Lutzoni F."/>
            <person name="Magnuson J."/>
            <person name="Mondo S."/>
            <person name="Nolan M."/>
            <person name="Ohm R."/>
            <person name="Pangilinan J."/>
            <person name="Park H.-J."/>
            <person name="Ramirez L."/>
            <person name="Alfaro M."/>
            <person name="Sun H."/>
            <person name="Tritt A."/>
            <person name="Yoshinaga Y."/>
            <person name="Zwiers L.-H."/>
            <person name="Turgeon B."/>
            <person name="Goodwin S."/>
            <person name="Spatafora J."/>
            <person name="Crous P."/>
            <person name="Grigoriev I."/>
        </authorList>
    </citation>
    <scope>NUCLEOTIDE SEQUENCE</scope>
    <source>
        <strain evidence="1">CBS 161.51</strain>
    </source>
</reference>
<dbReference type="Proteomes" id="UP000800038">
    <property type="component" value="Unassembled WGS sequence"/>
</dbReference>
<protein>
    <submittedName>
        <fullName evidence="1">Uncharacterized protein</fullName>
    </submittedName>
</protein>
<organism evidence="1 2">
    <name type="scientific">Clathrospora elynae</name>
    <dbReference type="NCBI Taxonomy" id="706981"/>
    <lineage>
        <taxon>Eukaryota</taxon>
        <taxon>Fungi</taxon>
        <taxon>Dikarya</taxon>
        <taxon>Ascomycota</taxon>
        <taxon>Pezizomycotina</taxon>
        <taxon>Dothideomycetes</taxon>
        <taxon>Pleosporomycetidae</taxon>
        <taxon>Pleosporales</taxon>
        <taxon>Diademaceae</taxon>
        <taxon>Clathrospora</taxon>
    </lineage>
</organism>
<dbReference type="AlphaFoldDB" id="A0A6A5SWX2"/>
<dbReference type="EMBL" id="ML976022">
    <property type="protein sequence ID" value="KAF1943819.1"/>
    <property type="molecule type" value="Genomic_DNA"/>
</dbReference>
<sequence>MLFGREMLSRGDGMWSRLRCSEVARDRMRLPISLPLDGDVCSVQDIAALFLSSSILMSKSRAVPLVVGLFCYVVTCYHAAKFHVAFSHTGARSPTTFPHSGGGWASSYSFLLTTDEHSTFPAMSLLPTPWTDRANKTLKHIRR</sequence>
<gene>
    <name evidence="1" type="ORF">EJ02DRAFT_122472</name>
</gene>
<evidence type="ECO:0000313" key="1">
    <source>
        <dbReference type="EMBL" id="KAF1943819.1"/>
    </source>
</evidence>
<proteinExistence type="predicted"/>